<feature type="compositionally biased region" description="Basic and acidic residues" evidence="8">
    <location>
        <begin position="134"/>
        <end position="152"/>
    </location>
</feature>
<comment type="caution">
    <text evidence="9">The sequence shown here is derived from an EMBL/GenBank/DDBJ whole genome shotgun (WGS) entry which is preliminary data.</text>
</comment>
<evidence type="ECO:0000256" key="4">
    <source>
        <dbReference type="ARBA" id="ARBA00022927"/>
    </source>
</evidence>
<keyword evidence="4" id="KW-0653">Protein transport</keyword>
<evidence type="ECO:0000256" key="5">
    <source>
        <dbReference type="ARBA" id="ARBA00022989"/>
    </source>
</evidence>
<keyword evidence="2" id="KW-0813">Transport</keyword>
<proteinExistence type="predicted"/>
<dbReference type="EMBL" id="JADNYM010000016">
    <property type="protein sequence ID" value="MBG0740371.1"/>
    <property type="molecule type" value="Genomic_DNA"/>
</dbReference>
<dbReference type="GO" id="GO:0016020">
    <property type="term" value="C:membrane"/>
    <property type="evidence" value="ECO:0007669"/>
    <property type="project" value="UniProtKB-SubCell"/>
</dbReference>
<dbReference type="PANTHER" id="PTHR33162:SF1">
    <property type="entry name" value="SEC-INDEPENDENT PROTEIN TRANSLOCASE PROTEIN TATA, CHLOROPLASTIC"/>
    <property type="match status" value="1"/>
</dbReference>
<reference evidence="9 10" key="1">
    <citation type="submission" date="2020-11" db="EMBL/GenBank/DDBJ databases">
        <title>Arthrobacter antarcticus sp. nov., isolated from Antarctic Soil.</title>
        <authorList>
            <person name="Li J."/>
        </authorList>
    </citation>
    <scope>NUCLEOTIDE SEQUENCE [LARGE SCALE GENOMIC DNA]</scope>
    <source>
        <strain evidence="9 10">Z1-20</strain>
    </source>
</reference>
<keyword evidence="10" id="KW-1185">Reference proteome</keyword>
<dbReference type="Gene3D" id="1.20.5.3310">
    <property type="match status" value="1"/>
</dbReference>
<dbReference type="AlphaFoldDB" id="A0A931CT09"/>
<evidence type="ECO:0000313" key="10">
    <source>
        <dbReference type="Proteomes" id="UP000655366"/>
    </source>
</evidence>
<evidence type="ECO:0000256" key="2">
    <source>
        <dbReference type="ARBA" id="ARBA00022448"/>
    </source>
</evidence>
<dbReference type="GO" id="GO:0015031">
    <property type="term" value="P:protein transport"/>
    <property type="evidence" value="ECO:0007669"/>
    <property type="project" value="UniProtKB-KW"/>
</dbReference>
<feature type="region of interest" description="Disordered" evidence="8">
    <location>
        <begin position="109"/>
        <end position="152"/>
    </location>
</feature>
<keyword evidence="7" id="KW-0472">Membrane</keyword>
<dbReference type="PANTHER" id="PTHR33162">
    <property type="entry name" value="SEC-INDEPENDENT PROTEIN TRANSLOCASE PROTEIN TATA, CHLOROPLASTIC"/>
    <property type="match status" value="1"/>
</dbReference>
<accession>A0A931CT09</accession>
<dbReference type="Proteomes" id="UP000655366">
    <property type="component" value="Unassembled WGS sequence"/>
</dbReference>
<name>A0A931CT09_9MICC</name>
<protein>
    <submittedName>
        <fullName evidence="9">Twin-arginine translocase TatA/TatE family subunit</fullName>
    </submittedName>
</protein>
<evidence type="ECO:0000256" key="1">
    <source>
        <dbReference type="ARBA" id="ARBA00004167"/>
    </source>
</evidence>
<evidence type="ECO:0000256" key="7">
    <source>
        <dbReference type="ARBA" id="ARBA00023136"/>
    </source>
</evidence>
<keyword evidence="6" id="KW-0811">Translocation</keyword>
<evidence type="ECO:0000256" key="3">
    <source>
        <dbReference type="ARBA" id="ARBA00022692"/>
    </source>
</evidence>
<evidence type="ECO:0000256" key="8">
    <source>
        <dbReference type="SAM" id="MobiDB-lite"/>
    </source>
</evidence>
<evidence type="ECO:0000256" key="6">
    <source>
        <dbReference type="ARBA" id="ARBA00023010"/>
    </source>
</evidence>
<comment type="subcellular location">
    <subcellularLocation>
        <location evidence="1">Membrane</location>
        <topology evidence="1">Single-pass membrane protein</topology>
    </subcellularLocation>
</comment>
<dbReference type="RefSeq" id="WP_196397302.1">
    <property type="nucleotide sequence ID" value="NZ_JADNYM010000016.1"/>
</dbReference>
<keyword evidence="3" id="KW-0812">Transmembrane</keyword>
<organism evidence="9 10">
    <name type="scientific">Arthrobacter terrae</name>
    <dbReference type="NCBI Taxonomy" id="2935737"/>
    <lineage>
        <taxon>Bacteria</taxon>
        <taxon>Bacillati</taxon>
        <taxon>Actinomycetota</taxon>
        <taxon>Actinomycetes</taxon>
        <taxon>Micrococcales</taxon>
        <taxon>Micrococcaceae</taxon>
        <taxon>Arthrobacter</taxon>
    </lineage>
</organism>
<dbReference type="InterPro" id="IPR003369">
    <property type="entry name" value="TatA/B/E"/>
</dbReference>
<dbReference type="PRINTS" id="PR01506">
    <property type="entry name" value="TATBPROTEIN"/>
</dbReference>
<keyword evidence="5" id="KW-1133">Transmembrane helix</keyword>
<evidence type="ECO:0000313" key="9">
    <source>
        <dbReference type="EMBL" id="MBG0740371.1"/>
    </source>
</evidence>
<dbReference type="Pfam" id="PF02416">
    <property type="entry name" value="TatA_B_E"/>
    <property type="match status" value="1"/>
</dbReference>
<gene>
    <name evidence="9" type="ORF">IV500_13370</name>
</gene>
<sequence>MFGINTPELLIIAIVAVLVIGPQRLPEYVEKLKNLIREVRRMAAGARETIKDEAGLDLDEIDWKKLDPRQYDPRRIIRDALMDDDDAPVKPVSAAGPAAAALGTAASESLSLQKSAESTPMWGGPGSTGSADGRVLDRLAAGERAPFDVEAT</sequence>